<sequence length="47" mass="5712">MEIQQNEADILCRYEMKDVESIKIEKSRTTMKSWKNSRCRNFLCLKL</sequence>
<accession>A0A1W6LMZ6</accession>
<dbReference type="EMBL" id="CP021023">
    <property type="protein sequence ID" value="ARN57170.1"/>
    <property type="molecule type" value="Genomic_DNA"/>
</dbReference>
<proteinExistence type="predicted"/>
<gene>
    <name evidence="1" type="ORF">STSP1_01566</name>
</gene>
<protein>
    <submittedName>
        <fullName evidence="1">Uncharacterized protein</fullName>
    </submittedName>
</protein>
<dbReference type="KEGG" id="pbp:STSP1_01566"/>
<reference evidence="2" key="1">
    <citation type="submission" date="2017-04" db="EMBL/GenBank/DDBJ databases">
        <title>Comparative genomics and description of representatives of a novel lineage of planctomycetes thriving in anoxic sediments.</title>
        <authorList>
            <person name="Spring S."/>
            <person name="Bunk B."/>
            <person name="Sproer C."/>
        </authorList>
    </citation>
    <scope>NUCLEOTIDE SEQUENCE [LARGE SCALE GENOMIC DNA]</scope>
    <source>
        <strain evidence="2">ST-PulAB-D4</strain>
    </source>
</reference>
<keyword evidence="2" id="KW-1185">Reference proteome</keyword>
<dbReference type="Proteomes" id="UP000193334">
    <property type="component" value="Chromosome"/>
</dbReference>
<dbReference type="AlphaFoldDB" id="A0A1W6LMZ6"/>
<evidence type="ECO:0000313" key="2">
    <source>
        <dbReference type="Proteomes" id="UP000193334"/>
    </source>
</evidence>
<organism evidence="1 2">
    <name type="scientific">Sedimentisphaera salicampi</name>
    <dbReference type="NCBI Taxonomy" id="1941349"/>
    <lineage>
        <taxon>Bacteria</taxon>
        <taxon>Pseudomonadati</taxon>
        <taxon>Planctomycetota</taxon>
        <taxon>Phycisphaerae</taxon>
        <taxon>Sedimentisphaerales</taxon>
        <taxon>Sedimentisphaeraceae</taxon>
        <taxon>Sedimentisphaera</taxon>
    </lineage>
</organism>
<name>A0A1W6LMZ6_9BACT</name>
<evidence type="ECO:0000313" key="1">
    <source>
        <dbReference type="EMBL" id="ARN57170.1"/>
    </source>
</evidence>